<comment type="caution">
    <text evidence="1">The sequence shown here is derived from an EMBL/GenBank/DDBJ whole genome shotgun (WGS) entry which is preliminary data.</text>
</comment>
<organism evidence="1 2">
    <name type="scientific">Melastoma candidum</name>
    <dbReference type="NCBI Taxonomy" id="119954"/>
    <lineage>
        <taxon>Eukaryota</taxon>
        <taxon>Viridiplantae</taxon>
        <taxon>Streptophyta</taxon>
        <taxon>Embryophyta</taxon>
        <taxon>Tracheophyta</taxon>
        <taxon>Spermatophyta</taxon>
        <taxon>Magnoliopsida</taxon>
        <taxon>eudicotyledons</taxon>
        <taxon>Gunneridae</taxon>
        <taxon>Pentapetalae</taxon>
        <taxon>rosids</taxon>
        <taxon>malvids</taxon>
        <taxon>Myrtales</taxon>
        <taxon>Melastomataceae</taxon>
        <taxon>Melastomatoideae</taxon>
        <taxon>Melastomateae</taxon>
        <taxon>Melastoma</taxon>
    </lineage>
</organism>
<dbReference type="EMBL" id="CM042890">
    <property type="protein sequence ID" value="KAI4312298.1"/>
    <property type="molecule type" value="Genomic_DNA"/>
</dbReference>
<proteinExistence type="predicted"/>
<accession>A0ACB9LM34</accession>
<evidence type="ECO:0000313" key="1">
    <source>
        <dbReference type="EMBL" id="KAI4312298.1"/>
    </source>
</evidence>
<keyword evidence="2" id="KW-1185">Reference proteome</keyword>
<reference evidence="2" key="1">
    <citation type="journal article" date="2023" name="Front. Plant Sci.">
        <title>Chromosomal-level genome assembly of Melastoma candidum provides insights into trichome evolution.</title>
        <authorList>
            <person name="Zhong Y."/>
            <person name="Wu W."/>
            <person name="Sun C."/>
            <person name="Zou P."/>
            <person name="Liu Y."/>
            <person name="Dai S."/>
            <person name="Zhou R."/>
        </authorList>
    </citation>
    <scope>NUCLEOTIDE SEQUENCE [LARGE SCALE GENOMIC DNA]</scope>
</reference>
<name>A0ACB9LM34_9MYRT</name>
<evidence type="ECO:0000313" key="2">
    <source>
        <dbReference type="Proteomes" id="UP001057402"/>
    </source>
</evidence>
<sequence>MPDGLPPSDGDSEATADLAAICDSVMVFMVGPFSDLVDDLKSRDGSRGVPPIACILADGFMNFAAGPTAERVGLPLVHLYTINACSLLAFKYCRSFLERGLASSIDGSSSERHAAERLVRELLGGEKGKELKRNAMEWKRLAAEAARPAGSSASNLEKLVKDVMLARA</sequence>
<gene>
    <name evidence="1" type="ORF">MLD38_037123</name>
</gene>
<dbReference type="Proteomes" id="UP001057402">
    <property type="component" value="Chromosome 11"/>
</dbReference>
<protein>
    <submittedName>
        <fullName evidence="1">Uncharacterized protein</fullName>
    </submittedName>
</protein>